<evidence type="ECO:0000313" key="1">
    <source>
        <dbReference type="EMBL" id="KAJ4444672.1"/>
    </source>
</evidence>
<organism evidence="1 2">
    <name type="scientific">Periplaneta americana</name>
    <name type="common">American cockroach</name>
    <name type="synonym">Blatta americana</name>
    <dbReference type="NCBI Taxonomy" id="6978"/>
    <lineage>
        <taxon>Eukaryota</taxon>
        <taxon>Metazoa</taxon>
        <taxon>Ecdysozoa</taxon>
        <taxon>Arthropoda</taxon>
        <taxon>Hexapoda</taxon>
        <taxon>Insecta</taxon>
        <taxon>Pterygota</taxon>
        <taxon>Neoptera</taxon>
        <taxon>Polyneoptera</taxon>
        <taxon>Dictyoptera</taxon>
        <taxon>Blattodea</taxon>
        <taxon>Blattoidea</taxon>
        <taxon>Blattidae</taxon>
        <taxon>Blattinae</taxon>
        <taxon>Periplaneta</taxon>
    </lineage>
</organism>
<sequence>MPGLCEDGNEPAGSLKAICDCSSEKSCPKDTEYYEYKTIATHNIIWKCPMQRICVPKRTADRVLSSSTSITSRGFISRVELQTGTVIFALSRANTEDNDI</sequence>
<keyword evidence="2" id="KW-1185">Reference proteome</keyword>
<dbReference type="EMBL" id="JAJSOF020000011">
    <property type="protein sequence ID" value="KAJ4444672.1"/>
    <property type="molecule type" value="Genomic_DNA"/>
</dbReference>
<accession>A0ABQ8TDL8</accession>
<comment type="caution">
    <text evidence="1">The sequence shown here is derived from an EMBL/GenBank/DDBJ whole genome shotgun (WGS) entry which is preliminary data.</text>
</comment>
<name>A0ABQ8TDL8_PERAM</name>
<evidence type="ECO:0000313" key="2">
    <source>
        <dbReference type="Proteomes" id="UP001148838"/>
    </source>
</evidence>
<dbReference type="Proteomes" id="UP001148838">
    <property type="component" value="Unassembled WGS sequence"/>
</dbReference>
<gene>
    <name evidence="1" type="ORF">ANN_06469</name>
</gene>
<proteinExistence type="predicted"/>
<protein>
    <submittedName>
        <fullName evidence="1">Uncharacterized protein</fullName>
    </submittedName>
</protein>
<reference evidence="1 2" key="1">
    <citation type="journal article" date="2022" name="Allergy">
        <title>Genome assembly and annotation of Periplaneta americana reveal a comprehensive cockroach allergen profile.</title>
        <authorList>
            <person name="Wang L."/>
            <person name="Xiong Q."/>
            <person name="Saelim N."/>
            <person name="Wang L."/>
            <person name="Nong W."/>
            <person name="Wan A.T."/>
            <person name="Shi M."/>
            <person name="Liu X."/>
            <person name="Cao Q."/>
            <person name="Hui J.H.L."/>
            <person name="Sookrung N."/>
            <person name="Leung T.F."/>
            <person name="Tungtrongchitr A."/>
            <person name="Tsui S.K.W."/>
        </authorList>
    </citation>
    <scope>NUCLEOTIDE SEQUENCE [LARGE SCALE GENOMIC DNA]</scope>
    <source>
        <strain evidence="1">PWHHKU_190912</strain>
    </source>
</reference>